<keyword evidence="1" id="KW-0472">Membrane</keyword>
<feature type="domain" description="Letm1 RBD" evidence="2">
    <location>
        <begin position="78"/>
        <end position="152"/>
    </location>
</feature>
<sequence length="266" mass="30764">MNSLPRIVICQRKLVVRPFYWNVIRLTSYGPPPSTPPKPGSLTYKYENFLGRWPKVLAMHRTIVDGEKKLKDLEVPQLEVLVQMSSEAPKLTMVTVLLPLPFAFYVFALAVIFFPRLVLTRHFWSDRQRREYFQLEVTKSLVNGEQLVKSLGNPRKPEDLSSKEPSALALNEKYLLQALHSILLLPGSERRLKARINALRQLDAVLPAVIDDLTERQLVFHTYIRRLNIGSKSEEQLRKSLKDYIKYVSKLDDTAYLYAPVFINRA</sequence>
<gene>
    <name evidence="3" type="ORF">CAUJ_LOCUS6807</name>
</gene>
<accession>A0A8S1H8M9</accession>
<name>A0A8S1H8M9_9PELO</name>
<evidence type="ECO:0000259" key="2">
    <source>
        <dbReference type="Pfam" id="PF07766"/>
    </source>
</evidence>
<feature type="transmembrane region" description="Helical" evidence="1">
    <location>
        <begin position="96"/>
        <end position="119"/>
    </location>
</feature>
<dbReference type="Pfam" id="PF07766">
    <property type="entry name" value="LETM1_RBD"/>
    <property type="match status" value="1"/>
</dbReference>
<organism evidence="3 4">
    <name type="scientific">Caenorhabditis auriculariae</name>
    <dbReference type="NCBI Taxonomy" id="2777116"/>
    <lineage>
        <taxon>Eukaryota</taxon>
        <taxon>Metazoa</taxon>
        <taxon>Ecdysozoa</taxon>
        <taxon>Nematoda</taxon>
        <taxon>Chromadorea</taxon>
        <taxon>Rhabditida</taxon>
        <taxon>Rhabditina</taxon>
        <taxon>Rhabditomorpha</taxon>
        <taxon>Rhabditoidea</taxon>
        <taxon>Rhabditidae</taxon>
        <taxon>Peloderinae</taxon>
        <taxon>Caenorhabditis</taxon>
    </lineage>
</organism>
<evidence type="ECO:0000313" key="3">
    <source>
        <dbReference type="EMBL" id="CAD6190888.1"/>
    </source>
</evidence>
<dbReference type="Proteomes" id="UP000835052">
    <property type="component" value="Unassembled WGS sequence"/>
</dbReference>
<comment type="caution">
    <text evidence="3">The sequence shown here is derived from an EMBL/GenBank/DDBJ whole genome shotgun (WGS) entry which is preliminary data.</text>
</comment>
<dbReference type="GO" id="GO:0043022">
    <property type="term" value="F:ribosome binding"/>
    <property type="evidence" value="ECO:0007669"/>
    <property type="project" value="InterPro"/>
</dbReference>
<keyword evidence="1" id="KW-1133">Transmembrane helix</keyword>
<reference evidence="3" key="1">
    <citation type="submission" date="2020-10" db="EMBL/GenBank/DDBJ databases">
        <authorList>
            <person name="Kikuchi T."/>
        </authorList>
    </citation>
    <scope>NUCLEOTIDE SEQUENCE</scope>
    <source>
        <strain evidence="3">NKZ352</strain>
    </source>
</reference>
<dbReference type="EMBL" id="CAJGYM010000018">
    <property type="protein sequence ID" value="CAD6190888.1"/>
    <property type="molecule type" value="Genomic_DNA"/>
</dbReference>
<dbReference type="OrthoDB" id="73691at2759"/>
<proteinExistence type="predicted"/>
<dbReference type="InterPro" id="IPR033122">
    <property type="entry name" value="LETM1-like_RBD"/>
</dbReference>
<dbReference type="AlphaFoldDB" id="A0A8S1H8M9"/>
<protein>
    <recommendedName>
        <fullName evidence="2">Letm1 RBD domain-containing protein</fullName>
    </recommendedName>
</protein>
<evidence type="ECO:0000313" key="4">
    <source>
        <dbReference type="Proteomes" id="UP000835052"/>
    </source>
</evidence>
<keyword evidence="1" id="KW-0812">Transmembrane</keyword>
<keyword evidence="4" id="KW-1185">Reference proteome</keyword>
<evidence type="ECO:0000256" key="1">
    <source>
        <dbReference type="SAM" id="Phobius"/>
    </source>
</evidence>